<keyword evidence="4 7" id="KW-0238">DNA-binding</keyword>
<sequence>MHVLIVEDEKSLHQEVRQFLTQAQYLCDSAYTHAEASEKIFVNSYDFVLLDLGLPDGDGLSLLREARENENQDASFIILTARGALDDRIKGLDLGADDYLPKPFSLLELLSRMQAITRRKFGLKRQEMTFGQGFHLDVTGRTLRHEGNEVVLTKKEFDLLHYLLLHKNRVLTRLQLGEHLWGNVLEDDSDSNYIDVHIKNIRKKLSQYAPTDFLETVRGIGYRVVQPENQS</sequence>
<keyword evidence="5" id="KW-0804">Transcription</keyword>
<evidence type="ECO:0000256" key="7">
    <source>
        <dbReference type="PROSITE-ProRule" id="PRU01091"/>
    </source>
</evidence>
<evidence type="ECO:0000256" key="3">
    <source>
        <dbReference type="ARBA" id="ARBA00023015"/>
    </source>
</evidence>
<evidence type="ECO:0000256" key="6">
    <source>
        <dbReference type="PROSITE-ProRule" id="PRU00169"/>
    </source>
</evidence>
<dbReference type="PROSITE" id="PS51755">
    <property type="entry name" value="OMPR_PHOB"/>
    <property type="match status" value="1"/>
</dbReference>
<dbReference type="Pfam" id="PF00072">
    <property type="entry name" value="Response_reg"/>
    <property type="match status" value="1"/>
</dbReference>
<dbReference type="SMART" id="SM00448">
    <property type="entry name" value="REC"/>
    <property type="match status" value="1"/>
</dbReference>
<dbReference type="AlphaFoldDB" id="A0A5B8A485"/>
<dbReference type="Pfam" id="PF00486">
    <property type="entry name" value="Trans_reg_C"/>
    <property type="match status" value="1"/>
</dbReference>
<dbReference type="PANTHER" id="PTHR48111">
    <property type="entry name" value="REGULATOR OF RPOS"/>
    <property type="match status" value="1"/>
</dbReference>
<dbReference type="Gene3D" id="6.10.250.690">
    <property type="match status" value="1"/>
</dbReference>
<name>A0A5B8A485_9BACT</name>
<dbReference type="SMART" id="SM00862">
    <property type="entry name" value="Trans_reg_C"/>
    <property type="match status" value="1"/>
</dbReference>
<evidence type="ECO:0000259" key="9">
    <source>
        <dbReference type="PROSITE" id="PS51755"/>
    </source>
</evidence>
<organism evidence="10 11">
    <name type="scientific">Hymenobacter jejuensis</name>
    <dbReference type="NCBI Taxonomy" id="2502781"/>
    <lineage>
        <taxon>Bacteria</taxon>
        <taxon>Pseudomonadati</taxon>
        <taxon>Bacteroidota</taxon>
        <taxon>Cytophagia</taxon>
        <taxon>Cytophagales</taxon>
        <taxon>Hymenobacteraceae</taxon>
        <taxon>Hymenobacter</taxon>
    </lineage>
</organism>
<feature type="domain" description="Response regulatory" evidence="8">
    <location>
        <begin position="2"/>
        <end position="117"/>
    </location>
</feature>
<dbReference type="OrthoDB" id="9774822at2"/>
<dbReference type="InterPro" id="IPR039420">
    <property type="entry name" value="WalR-like"/>
</dbReference>
<dbReference type="SUPFAM" id="SSF52172">
    <property type="entry name" value="CheY-like"/>
    <property type="match status" value="1"/>
</dbReference>
<dbReference type="GO" id="GO:0032993">
    <property type="term" value="C:protein-DNA complex"/>
    <property type="evidence" value="ECO:0007669"/>
    <property type="project" value="TreeGrafter"/>
</dbReference>
<keyword evidence="1 6" id="KW-0597">Phosphoprotein</keyword>
<accession>A0A5B8A485</accession>
<proteinExistence type="predicted"/>
<evidence type="ECO:0000313" key="11">
    <source>
        <dbReference type="Proteomes" id="UP000305398"/>
    </source>
</evidence>
<dbReference type="InterPro" id="IPR001867">
    <property type="entry name" value="OmpR/PhoB-type_DNA-bd"/>
</dbReference>
<keyword evidence="3" id="KW-0805">Transcription regulation</keyword>
<dbReference type="KEGG" id="hyj:FHG12_19615"/>
<dbReference type="InterPro" id="IPR001789">
    <property type="entry name" value="Sig_transdc_resp-reg_receiver"/>
</dbReference>
<feature type="modified residue" description="4-aspartylphosphate" evidence="6">
    <location>
        <position position="51"/>
    </location>
</feature>
<dbReference type="PROSITE" id="PS50110">
    <property type="entry name" value="RESPONSE_REGULATORY"/>
    <property type="match status" value="1"/>
</dbReference>
<feature type="domain" description="OmpR/PhoB-type" evidence="9">
    <location>
        <begin position="125"/>
        <end position="226"/>
    </location>
</feature>
<protein>
    <submittedName>
        <fullName evidence="10">Response regulator transcription factor</fullName>
    </submittedName>
</protein>
<gene>
    <name evidence="10" type="ORF">FHG12_19615</name>
</gene>
<dbReference type="GO" id="GO:0005829">
    <property type="term" value="C:cytosol"/>
    <property type="evidence" value="ECO:0007669"/>
    <property type="project" value="TreeGrafter"/>
</dbReference>
<dbReference type="GO" id="GO:0000976">
    <property type="term" value="F:transcription cis-regulatory region binding"/>
    <property type="evidence" value="ECO:0007669"/>
    <property type="project" value="TreeGrafter"/>
</dbReference>
<keyword evidence="11" id="KW-1185">Reference proteome</keyword>
<dbReference type="InterPro" id="IPR011006">
    <property type="entry name" value="CheY-like_superfamily"/>
</dbReference>
<dbReference type="GO" id="GO:0000156">
    <property type="term" value="F:phosphorelay response regulator activity"/>
    <property type="evidence" value="ECO:0007669"/>
    <property type="project" value="TreeGrafter"/>
</dbReference>
<evidence type="ECO:0000256" key="1">
    <source>
        <dbReference type="ARBA" id="ARBA00022553"/>
    </source>
</evidence>
<dbReference type="InterPro" id="IPR036388">
    <property type="entry name" value="WH-like_DNA-bd_sf"/>
</dbReference>
<evidence type="ECO:0000259" key="8">
    <source>
        <dbReference type="PROSITE" id="PS50110"/>
    </source>
</evidence>
<evidence type="ECO:0000256" key="4">
    <source>
        <dbReference type="ARBA" id="ARBA00023125"/>
    </source>
</evidence>
<evidence type="ECO:0000313" key="10">
    <source>
        <dbReference type="EMBL" id="QDA62170.1"/>
    </source>
</evidence>
<dbReference type="EMBL" id="CP040896">
    <property type="protein sequence ID" value="QDA62170.1"/>
    <property type="molecule type" value="Genomic_DNA"/>
</dbReference>
<dbReference type="Gene3D" id="1.10.10.10">
    <property type="entry name" value="Winged helix-like DNA-binding domain superfamily/Winged helix DNA-binding domain"/>
    <property type="match status" value="1"/>
</dbReference>
<reference evidence="10 11" key="1">
    <citation type="submission" date="2019-06" db="EMBL/GenBank/DDBJ databases">
        <authorList>
            <person name="Srinivasan S."/>
        </authorList>
    </citation>
    <scope>NUCLEOTIDE SEQUENCE [LARGE SCALE GENOMIC DNA]</scope>
    <source>
        <strain evidence="10 11">17J68-5</strain>
    </source>
</reference>
<dbReference type="CDD" id="cd00383">
    <property type="entry name" value="trans_reg_C"/>
    <property type="match status" value="1"/>
</dbReference>
<dbReference type="Gene3D" id="3.40.50.2300">
    <property type="match status" value="1"/>
</dbReference>
<evidence type="ECO:0000256" key="2">
    <source>
        <dbReference type="ARBA" id="ARBA00023012"/>
    </source>
</evidence>
<dbReference type="RefSeq" id="WP_139517401.1">
    <property type="nucleotide sequence ID" value="NZ_CP040896.1"/>
</dbReference>
<dbReference type="GO" id="GO:0006355">
    <property type="term" value="P:regulation of DNA-templated transcription"/>
    <property type="evidence" value="ECO:0007669"/>
    <property type="project" value="InterPro"/>
</dbReference>
<dbReference type="PANTHER" id="PTHR48111:SF1">
    <property type="entry name" value="TWO-COMPONENT RESPONSE REGULATOR ORR33"/>
    <property type="match status" value="1"/>
</dbReference>
<feature type="DNA-binding region" description="OmpR/PhoB-type" evidence="7">
    <location>
        <begin position="125"/>
        <end position="226"/>
    </location>
</feature>
<evidence type="ECO:0000256" key="5">
    <source>
        <dbReference type="ARBA" id="ARBA00023163"/>
    </source>
</evidence>
<dbReference type="Proteomes" id="UP000305398">
    <property type="component" value="Chromosome"/>
</dbReference>
<keyword evidence="2" id="KW-0902">Two-component regulatory system</keyword>